<dbReference type="InterPro" id="IPR023365">
    <property type="entry name" value="Sortase_dom-sf"/>
</dbReference>
<feature type="active site" description="Proton donor/acceptor" evidence="2">
    <location>
        <position position="137"/>
    </location>
</feature>
<dbReference type="Pfam" id="PF04203">
    <property type="entry name" value="Sortase"/>
    <property type="match status" value="1"/>
</dbReference>
<organism evidence="3 4">
    <name type="scientific">Brockia lithotrophica</name>
    <dbReference type="NCBI Taxonomy" id="933949"/>
    <lineage>
        <taxon>Bacteria</taxon>
        <taxon>Bacillati</taxon>
        <taxon>Bacillota</taxon>
        <taxon>Bacilli</taxon>
        <taxon>Bacillales</taxon>
        <taxon>Bacillales Family X. Incertae Sedis</taxon>
        <taxon>Brockia</taxon>
    </lineage>
</organism>
<accession>A0A2T5GA69</accession>
<dbReference type="EMBL" id="PEBW01000001">
    <property type="protein sequence ID" value="PTQ53087.1"/>
    <property type="molecule type" value="Genomic_DNA"/>
</dbReference>
<dbReference type="NCBIfam" id="TIGR01076">
    <property type="entry name" value="sortase_fam"/>
    <property type="match status" value="1"/>
</dbReference>
<dbReference type="Proteomes" id="UP000244016">
    <property type="component" value="Unassembled WGS sequence"/>
</dbReference>
<evidence type="ECO:0000313" key="3">
    <source>
        <dbReference type="EMBL" id="PTQ53087.1"/>
    </source>
</evidence>
<dbReference type="AlphaFoldDB" id="A0A2T5GA69"/>
<evidence type="ECO:0000256" key="2">
    <source>
        <dbReference type="PIRSR" id="PIRSR605754-1"/>
    </source>
</evidence>
<evidence type="ECO:0000313" key="4">
    <source>
        <dbReference type="Proteomes" id="UP000244016"/>
    </source>
</evidence>
<keyword evidence="1" id="KW-0378">Hydrolase</keyword>
<dbReference type="SUPFAM" id="SSF63817">
    <property type="entry name" value="Sortase"/>
    <property type="match status" value="1"/>
</dbReference>
<protein>
    <submittedName>
        <fullName evidence="3">Sortase A, LPXTG specific</fullName>
    </submittedName>
</protein>
<sequence length="232" mass="25191">MKGKVRRIVGVGLIVVGVLVLGYAGVAKWLGERELAPWREAADELEREIPAEAFAGGVGSPPCLTLPPKLEENLQTPGVVAALYLTKTKELIPVRKAATIREAEKLQTAAGIIPWDTLRTWSGRWDEEGVNVGLAGHATALYAAVFNRLEEYAVGDSFLVFTREGAYAYRVFDVRVVKETEVWVLDPVPGKAVVTLVTCTPKGAIHPDRLIVRGELVRSYGAGECPTTDGRK</sequence>
<comment type="caution">
    <text evidence="3">The sequence shown here is derived from an EMBL/GenBank/DDBJ whole genome shotgun (WGS) entry which is preliminary data.</text>
</comment>
<gene>
    <name evidence="3" type="ORF">BLITH_0167</name>
</gene>
<feature type="active site" description="Acyl-thioester intermediate" evidence="2">
    <location>
        <position position="199"/>
    </location>
</feature>
<dbReference type="Gene3D" id="2.40.260.10">
    <property type="entry name" value="Sortase"/>
    <property type="match status" value="1"/>
</dbReference>
<dbReference type="InterPro" id="IPR005754">
    <property type="entry name" value="Sortase"/>
</dbReference>
<proteinExistence type="predicted"/>
<evidence type="ECO:0000256" key="1">
    <source>
        <dbReference type="ARBA" id="ARBA00022801"/>
    </source>
</evidence>
<name>A0A2T5GA69_9BACL</name>
<reference evidence="3 4" key="1">
    <citation type="submission" date="2017-08" db="EMBL/GenBank/DDBJ databases">
        <title>Burning lignite coal seam in the remote Altai Mountains harbors a hydrogen-driven thermophilic microbial community.</title>
        <authorList>
            <person name="Kadnikov V.V."/>
            <person name="Mardanov A.V."/>
            <person name="Ivasenko D."/>
            <person name="Beletsky A.V."/>
            <person name="Karnachuk O.V."/>
            <person name="Ravin N.V."/>
        </authorList>
    </citation>
    <scope>NUCLEOTIDE SEQUENCE [LARGE SCALE GENOMIC DNA]</scope>
    <source>
        <strain evidence="3">AL31</strain>
    </source>
</reference>
<dbReference type="GO" id="GO:0016787">
    <property type="term" value="F:hydrolase activity"/>
    <property type="evidence" value="ECO:0007669"/>
    <property type="project" value="UniProtKB-KW"/>
</dbReference>